<protein>
    <submittedName>
        <fullName evidence="2">Uncharacterized protein</fullName>
    </submittedName>
</protein>
<accession>A0A6J4M015</accession>
<proteinExistence type="predicted"/>
<sequence>AATQREAESQRGRVLAPVRRRAAQGAPRGARQRARGPRRRGDGAALPARRREPRGARVPPREARRVLVVRRRVARPGRARAAHHRRPARVPRLALRPRV</sequence>
<gene>
    <name evidence="2" type="ORF">AVDCRST_MAG40-2548</name>
</gene>
<dbReference type="AlphaFoldDB" id="A0A6J4M015"/>
<evidence type="ECO:0000256" key="1">
    <source>
        <dbReference type="SAM" id="MobiDB-lite"/>
    </source>
</evidence>
<feature type="compositionally biased region" description="Basic and acidic residues" evidence="1">
    <location>
        <begin position="1"/>
        <end position="11"/>
    </location>
</feature>
<evidence type="ECO:0000313" key="2">
    <source>
        <dbReference type="EMBL" id="CAA9344462.1"/>
    </source>
</evidence>
<organism evidence="2">
    <name type="scientific">uncultured Gemmatimonadaceae bacterium</name>
    <dbReference type="NCBI Taxonomy" id="246130"/>
    <lineage>
        <taxon>Bacteria</taxon>
        <taxon>Pseudomonadati</taxon>
        <taxon>Gemmatimonadota</taxon>
        <taxon>Gemmatimonadia</taxon>
        <taxon>Gemmatimonadales</taxon>
        <taxon>Gemmatimonadaceae</taxon>
        <taxon>environmental samples</taxon>
    </lineage>
</organism>
<feature type="region of interest" description="Disordered" evidence="1">
    <location>
        <begin position="1"/>
        <end position="99"/>
    </location>
</feature>
<feature type="compositionally biased region" description="Basic residues" evidence="1">
    <location>
        <begin position="67"/>
        <end position="99"/>
    </location>
</feature>
<dbReference type="EMBL" id="CADCTX010000727">
    <property type="protein sequence ID" value="CAA9344462.1"/>
    <property type="molecule type" value="Genomic_DNA"/>
</dbReference>
<feature type="compositionally biased region" description="Basic and acidic residues" evidence="1">
    <location>
        <begin position="49"/>
        <end position="65"/>
    </location>
</feature>
<feature type="non-terminal residue" evidence="2">
    <location>
        <position position="99"/>
    </location>
</feature>
<reference evidence="2" key="1">
    <citation type="submission" date="2020-02" db="EMBL/GenBank/DDBJ databases">
        <authorList>
            <person name="Meier V. D."/>
        </authorList>
    </citation>
    <scope>NUCLEOTIDE SEQUENCE</scope>
    <source>
        <strain evidence="2">AVDCRST_MAG40</strain>
    </source>
</reference>
<feature type="non-terminal residue" evidence="2">
    <location>
        <position position="1"/>
    </location>
</feature>
<name>A0A6J4M015_9BACT</name>